<comment type="caution">
    <text evidence="1">The sequence shown here is derived from an EMBL/GenBank/DDBJ whole genome shotgun (WGS) entry which is preliminary data.</text>
</comment>
<accession>A0A4V2W3E6</accession>
<reference evidence="1 2" key="1">
    <citation type="submission" date="2019-03" db="EMBL/GenBank/DDBJ databases">
        <title>Above-ground endophytic microbial communities from plants in different locations in the United States.</title>
        <authorList>
            <person name="Frank C."/>
        </authorList>
    </citation>
    <scope>NUCLEOTIDE SEQUENCE [LARGE SCALE GENOMIC DNA]</scope>
    <source>
        <strain evidence="1 2">LP_13_YM</strain>
    </source>
</reference>
<evidence type="ECO:0000313" key="2">
    <source>
        <dbReference type="Proteomes" id="UP000295645"/>
    </source>
</evidence>
<dbReference type="RefSeq" id="WP_132147145.1">
    <property type="nucleotide sequence ID" value="NZ_SMCS01000010.1"/>
</dbReference>
<organism evidence="1 2">
    <name type="scientific">Luteibacter rhizovicinus</name>
    <dbReference type="NCBI Taxonomy" id="242606"/>
    <lineage>
        <taxon>Bacteria</taxon>
        <taxon>Pseudomonadati</taxon>
        <taxon>Pseudomonadota</taxon>
        <taxon>Gammaproteobacteria</taxon>
        <taxon>Lysobacterales</taxon>
        <taxon>Rhodanobacteraceae</taxon>
        <taxon>Luteibacter</taxon>
    </lineage>
</organism>
<name>A0A4V2W3E6_9GAMM</name>
<dbReference type="Proteomes" id="UP000295645">
    <property type="component" value="Unassembled WGS sequence"/>
</dbReference>
<gene>
    <name evidence="1" type="ORF">EC912_11079</name>
</gene>
<keyword evidence="2" id="KW-1185">Reference proteome</keyword>
<sequence>MRFGPWFVLATAAVMAAPGIAPDIPMSPPRDGRPSIGQLLSPAPKDMAFYDTDPCRHHWRTGVCRLLLPVRG</sequence>
<dbReference type="OrthoDB" id="5959164at2"/>
<protein>
    <submittedName>
        <fullName evidence="1">Uncharacterized protein</fullName>
    </submittedName>
</protein>
<dbReference type="AlphaFoldDB" id="A0A4V2W3E6"/>
<proteinExistence type="predicted"/>
<dbReference type="EMBL" id="SMCS01000010">
    <property type="protein sequence ID" value="TCV91649.1"/>
    <property type="molecule type" value="Genomic_DNA"/>
</dbReference>
<evidence type="ECO:0000313" key="1">
    <source>
        <dbReference type="EMBL" id="TCV91649.1"/>
    </source>
</evidence>